<dbReference type="EMBL" id="JACHXD010000015">
    <property type="protein sequence ID" value="MBB3121340.1"/>
    <property type="molecule type" value="Genomic_DNA"/>
</dbReference>
<dbReference type="RefSeq" id="WP_183443060.1">
    <property type="nucleotide sequence ID" value="NZ_JACHXD010000015.1"/>
</dbReference>
<sequence>MRRWNGWGDEAIEFALNEDALGFLATRIGNGNPVADASFEQACAQLGASRLPPHRLIDTSPATRLRNALGQSLPDWLKLRYGRIGPAPDGVAFPESGQEVRELINYARLYGVALIAHGGGTSVAGHLTVLDPFRLTLAVNTTRLCRLIHLDQQSQLATFGAGVLGPDLEAALRAHGFMLGHYPQSFEYSTLGGWIVTRSSGQQSLRYGRIEQTFAGGVVETPQGTLEVQAFPASAAGTDLRELVLGSEGRLGILTEATVRVSKVPEYEAFHAVFFPNWQQAEAAARELAQGRMGLSMLRLSNAVETVTMLALAGHKRLIGALETWLSLRGCRDGKCMLMIGVSGGKAQAKTAMRAALGLCREHKGVHIGRMMGDKWKQNRFRNVYLRNAAWQYGYAIDTVETAVDWSRVESMMHAVESAAETALAAHQEKVHVYTHLSHLYAQGASVYTTFVYRLSGNYEDDLVRWKALKHAVSSAIVDNGGTISHQHGVGSDHAPYLEAEKGAAGIAAMQAVFRHFDPEGLLNPGKLVPPQGLAA</sequence>
<dbReference type="InterPro" id="IPR016167">
    <property type="entry name" value="FAD-bd_PCMH_sub1"/>
</dbReference>
<dbReference type="PANTHER" id="PTHR46568">
    <property type="entry name" value="ALKYLDIHYDROXYACETONEPHOSPHATE SYNTHASE, PEROXISOMAL"/>
    <property type="match status" value="1"/>
</dbReference>
<dbReference type="Pfam" id="PF01565">
    <property type="entry name" value="FAD_binding_4"/>
    <property type="match status" value="1"/>
</dbReference>
<organism evidence="9 10">
    <name type="scientific">Pseudoduganella violacea</name>
    <dbReference type="NCBI Taxonomy" id="1715466"/>
    <lineage>
        <taxon>Bacteria</taxon>
        <taxon>Pseudomonadati</taxon>
        <taxon>Pseudomonadota</taxon>
        <taxon>Betaproteobacteria</taxon>
        <taxon>Burkholderiales</taxon>
        <taxon>Oxalobacteraceae</taxon>
        <taxon>Telluria group</taxon>
        <taxon>Pseudoduganella</taxon>
    </lineage>
</organism>
<dbReference type="SUPFAM" id="SSF55103">
    <property type="entry name" value="FAD-linked oxidases, C-terminal domain"/>
    <property type="match status" value="1"/>
</dbReference>
<dbReference type="Gene3D" id="1.10.45.10">
    <property type="entry name" value="Vanillyl-alcohol Oxidase, Chain A, domain 4"/>
    <property type="match status" value="1"/>
</dbReference>
<protein>
    <submittedName>
        <fullName evidence="9">Alkyldihydroxyacetonephosphate synthase</fullName>
        <ecNumber evidence="9">2.5.1.26</ecNumber>
    </submittedName>
</protein>
<evidence type="ECO:0000259" key="8">
    <source>
        <dbReference type="PROSITE" id="PS51387"/>
    </source>
</evidence>
<comment type="caution">
    <text evidence="9">The sequence shown here is derived from an EMBL/GenBank/DDBJ whole genome shotgun (WGS) entry which is preliminary data.</text>
</comment>
<evidence type="ECO:0000313" key="9">
    <source>
        <dbReference type="EMBL" id="MBB3121340.1"/>
    </source>
</evidence>
<dbReference type="AlphaFoldDB" id="A0A7W5FVT2"/>
<keyword evidence="3 6" id="KW-0274">FAD</keyword>
<dbReference type="Gene3D" id="3.30.43.10">
    <property type="entry name" value="Uridine Diphospho-n-acetylenolpyruvylglucosamine Reductase, domain 2"/>
    <property type="match status" value="1"/>
</dbReference>
<dbReference type="InterPro" id="IPR016166">
    <property type="entry name" value="FAD-bd_PCMH"/>
</dbReference>
<proteinExistence type="inferred from homology"/>
<name>A0A7W5FVT2_9BURK</name>
<dbReference type="GO" id="GO:0008609">
    <property type="term" value="F:alkylglycerone-phosphate synthase activity"/>
    <property type="evidence" value="ECO:0007669"/>
    <property type="project" value="UniProtKB-EC"/>
</dbReference>
<dbReference type="InterPro" id="IPR016164">
    <property type="entry name" value="FAD-linked_Oxase-like_C"/>
</dbReference>
<dbReference type="InterPro" id="IPR004113">
    <property type="entry name" value="FAD-bd_oxidored_4_C"/>
</dbReference>
<dbReference type="Gene3D" id="3.30.465.10">
    <property type="match status" value="1"/>
</dbReference>
<evidence type="ECO:0000256" key="3">
    <source>
        <dbReference type="ARBA" id="ARBA00022827"/>
    </source>
</evidence>
<dbReference type="InterPro" id="IPR006094">
    <property type="entry name" value="Oxid_FAD_bind_N"/>
</dbReference>
<evidence type="ECO:0000256" key="7">
    <source>
        <dbReference type="PIRSR" id="PIRSR625650-4"/>
    </source>
</evidence>
<dbReference type="PROSITE" id="PS51387">
    <property type="entry name" value="FAD_PCMH"/>
    <property type="match status" value="1"/>
</dbReference>
<keyword evidence="2" id="KW-0285">Flavoprotein</keyword>
<dbReference type="Pfam" id="PF02913">
    <property type="entry name" value="FAD-oxidase_C"/>
    <property type="match status" value="1"/>
</dbReference>
<dbReference type="Gene3D" id="3.30.70.3450">
    <property type="match status" value="1"/>
</dbReference>
<feature type="site" description="Important for enzyme activity" evidence="7">
    <location>
        <position position="299"/>
    </location>
</feature>
<evidence type="ECO:0000256" key="4">
    <source>
        <dbReference type="PIRSR" id="PIRSR625650-1"/>
    </source>
</evidence>
<accession>A0A7W5FVT2</accession>
<dbReference type="SUPFAM" id="SSF56176">
    <property type="entry name" value="FAD-binding/transporter-associated domain-like"/>
    <property type="match status" value="1"/>
</dbReference>
<dbReference type="GO" id="GO:0008610">
    <property type="term" value="P:lipid biosynthetic process"/>
    <property type="evidence" value="ECO:0007669"/>
    <property type="project" value="InterPro"/>
</dbReference>
<dbReference type="GO" id="GO:0071949">
    <property type="term" value="F:FAD binding"/>
    <property type="evidence" value="ECO:0007669"/>
    <property type="project" value="InterPro"/>
</dbReference>
<dbReference type="InterPro" id="IPR025650">
    <property type="entry name" value="Alkyl-DHAP_Synthase"/>
</dbReference>
<evidence type="ECO:0000256" key="1">
    <source>
        <dbReference type="ARBA" id="ARBA00008000"/>
    </source>
</evidence>
<reference evidence="9 10" key="1">
    <citation type="submission" date="2020-08" db="EMBL/GenBank/DDBJ databases">
        <title>Genomic Encyclopedia of Type Strains, Phase III (KMG-III): the genomes of soil and plant-associated and newly described type strains.</title>
        <authorList>
            <person name="Whitman W."/>
        </authorList>
    </citation>
    <scope>NUCLEOTIDE SEQUENCE [LARGE SCALE GENOMIC DNA]</scope>
    <source>
        <strain evidence="9 10">CECT 8897</strain>
    </source>
</reference>
<comment type="similarity">
    <text evidence="1">Belongs to the FAD-binding oxidoreductase/transferase type 4 family.</text>
</comment>
<dbReference type="Proteomes" id="UP000541535">
    <property type="component" value="Unassembled WGS sequence"/>
</dbReference>
<dbReference type="InterPro" id="IPR016169">
    <property type="entry name" value="FAD-bd_PCMH_sub2"/>
</dbReference>
<feature type="binding site" evidence="6">
    <location>
        <begin position="197"/>
        <end position="200"/>
    </location>
    <ligand>
        <name>FAD</name>
        <dbReference type="ChEBI" id="CHEBI:57692"/>
    </ligand>
</feature>
<evidence type="ECO:0000313" key="10">
    <source>
        <dbReference type="Proteomes" id="UP000541535"/>
    </source>
</evidence>
<evidence type="ECO:0000256" key="5">
    <source>
        <dbReference type="PIRSR" id="PIRSR625650-2"/>
    </source>
</evidence>
<comment type="cofactor">
    <cofactor evidence="6">
        <name>FAD</name>
        <dbReference type="ChEBI" id="CHEBI:57692"/>
    </cofactor>
</comment>
<dbReference type="InterPro" id="IPR016171">
    <property type="entry name" value="Vanillyl_alc_oxidase_C-sub2"/>
</dbReference>
<evidence type="ECO:0000256" key="2">
    <source>
        <dbReference type="ARBA" id="ARBA00022630"/>
    </source>
</evidence>
<feature type="active site" description="Proton donor/acceptor" evidence="4">
    <location>
        <position position="448"/>
    </location>
</feature>
<dbReference type="InterPro" id="IPR036318">
    <property type="entry name" value="FAD-bd_PCMH-like_sf"/>
</dbReference>
<feature type="domain" description="FAD-binding PCMH-type" evidence="8">
    <location>
        <begin position="84"/>
        <end position="264"/>
    </location>
</feature>
<keyword evidence="9" id="KW-0808">Transferase</keyword>
<keyword evidence="10" id="KW-1185">Reference proteome</keyword>
<feature type="binding site" evidence="5">
    <location>
        <position position="387"/>
    </location>
    <ligand>
        <name>substrate</name>
    </ligand>
</feature>
<dbReference type="EC" id="2.5.1.26" evidence="9"/>
<dbReference type="PANTHER" id="PTHR46568:SF1">
    <property type="entry name" value="ALKYLDIHYDROXYACETONEPHOSPHATE SYNTHASE, PEROXISOMAL"/>
    <property type="match status" value="1"/>
</dbReference>
<gene>
    <name evidence="9" type="ORF">FHS03_004418</name>
</gene>
<evidence type="ECO:0000256" key="6">
    <source>
        <dbReference type="PIRSR" id="PIRSR625650-3"/>
    </source>
</evidence>
<dbReference type="Gene3D" id="3.30.300.330">
    <property type="match status" value="1"/>
</dbReference>